<dbReference type="Proteomes" id="UP000234328">
    <property type="component" value="Unassembled WGS sequence"/>
</dbReference>
<evidence type="ECO:0000256" key="2">
    <source>
        <dbReference type="ARBA" id="ARBA00022692"/>
    </source>
</evidence>
<gene>
    <name evidence="6" type="ORF">CR155_09085</name>
</gene>
<organism evidence="6 7">
    <name type="scientific">Pollutimonas nitritireducens</name>
    <dbReference type="NCBI Taxonomy" id="2045209"/>
    <lineage>
        <taxon>Bacteria</taxon>
        <taxon>Pseudomonadati</taxon>
        <taxon>Pseudomonadota</taxon>
        <taxon>Betaproteobacteria</taxon>
        <taxon>Burkholderiales</taxon>
        <taxon>Alcaligenaceae</taxon>
        <taxon>Pollutimonas</taxon>
    </lineage>
</organism>
<feature type="transmembrane region" description="Helical" evidence="5">
    <location>
        <begin position="216"/>
        <end position="236"/>
    </location>
</feature>
<dbReference type="InterPro" id="IPR002781">
    <property type="entry name" value="TM_pro_TauE-like"/>
</dbReference>
<reference evidence="6 7" key="1">
    <citation type="submission" date="2017-10" db="EMBL/GenBank/DDBJ databases">
        <title>Two draft genome sequences of Pusillimonas sp. strains isolated from a nitrate- and radionuclide-contaminated groundwater in Russia.</title>
        <authorList>
            <person name="Grouzdev D.S."/>
            <person name="Tourova T.P."/>
            <person name="Goeva M.A."/>
            <person name="Babich T.L."/>
            <person name="Sokolova D.S."/>
            <person name="Abdullin R."/>
            <person name="Poltaraus A.B."/>
            <person name="Toshchakov S.V."/>
            <person name="Nazina T.N."/>
        </authorList>
    </citation>
    <scope>NUCLEOTIDE SEQUENCE [LARGE SCALE GENOMIC DNA]</scope>
    <source>
        <strain evidence="6 7">JR1/69-2-13</strain>
    </source>
</reference>
<dbReference type="PANTHER" id="PTHR43701">
    <property type="entry name" value="MEMBRANE TRANSPORTER PROTEIN MJ0441-RELATED"/>
    <property type="match status" value="1"/>
</dbReference>
<dbReference type="RefSeq" id="WP_102069700.1">
    <property type="nucleotide sequence ID" value="NZ_PDNV01000005.1"/>
</dbReference>
<dbReference type="InterPro" id="IPR051598">
    <property type="entry name" value="TSUP/Inactive_protease-like"/>
</dbReference>
<name>A0A2N4UH08_9BURK</name>
<evidence type="ECO:0000256" key="5">
    <source>
        <dbReference type="RuleBase" id="RU363041"/>
    </source>
</evidence>
<evidence type="ECO:0000256" key="4">
    <source>
        <dbReference type="ARBA" id="ARBA00023136"/>
    </source>
</evidence>
<comment type="caution">
    <text evidence="6">The sequence shown here is derived from an EMBL/GenBank/DDBJ whole genome shotgun (WGS) entry which is preliminary data.</text>
</comment>
<feature type="transmembrane region" description="Helical" evidence="5">
    <location>
        <begin position="43"/>
        <end position="61"/>
    </location>
</feature>
<keyword evidence="5" id="KW-1003">Cell membrane</keyword>
<comment type="similarity">
    <text evidence="5">Belongs to the 4-toluene sulfonate uptake permease (TSUP) (TC 2.A.102) family.</text>
</comment>
<keyword evidence="2 5" id="KW-0812">Transmembrane</keyword>
<feature type="transmembrane region" description="Helical" evidence="5">
    <location>
        <begin position="148"/>
        <end position="176"/>
    </location>
</feature>
<accession>A0A2N4UH08</accession>
<feature type="transmembrane region" description="Helical" evidence="5">
    <location>
        <begin position="96"/>
        <end position="113"/>
    </location>
</feature>
<feature type="transmembrane region" description="Helical" evidence="5">
    <location>
        <begin position="188"/>
        <end position="209"/>
    </location>
</feature>
<comment type="subcellular location">
    <subcellularLocation>
        <location evidence="5">Cell membrane</location>
        <topology evidence="5">Multi-pass membrane protein</topology>
    </subcellularLocation>
    <subcellularLocation>
        <location evidence="1">Membrane</location>
        <topology evidence="1">Multi-pass membrane protein</topology>
    </subcellularLocation>
</comment>
<dbReference type="Pfam" id="PF01925">
    <property type="entry name" value="TauE"/>
    <property type="match status" value="1"/>
</dbReference>
<evidence type="ECO:0000313" key="6">
    <source>
        <dbReference type="EMBL" id="PLC54255.1"/>
    </source>
</evidence>
<dbReference type="EMBL" id="PDNV01000005">
    <property type="protein sequence ID" value="PLC54255.1"/>
    <property type="molecule type" value="Genomic_DNA"/>
</dbReference>
<keyword evidence="3 5" id="KW-1133">Transmembrane helix</keyword>
<dbReference type="GO" id="GO:0005886">
    <property type="term" value="C:plasma membrane"/>
    <property type="evidence" value="ECO:0007669"/>
    <property type="project" value="UniProtKB-SubCell"/>
</dbReference>
<keyword evidence="4 5" id="KW-0472">Membrane</keyword>
<feature type="transmembrane region" description="Helical" evidence="5">
    <location>
        <begin position="70"/>
        <end position="90"/>
    </location>
</feature>
<dbReference type="AlphaFoldDB" id="A0A2N4UH08"/>
<feature type="transmembrane region" description="Helical" evidence="5">
    <location>
        <begin position="242"/>
        <end position="261"/>
    </location>
</feature>
<dbReference type="PANTHER" id="PTHR43701:SF2">
    <property type="entry name" value="MEMBRANE TRANSPORTER PROTEIN YJNA-RELATED"/>
    <property type="match status" value="1"/>
</dbReference>
<sequence length="265" mass="27323">MGIGVLLGLLVGAVLGLTGAGGGILAVPALVFGLDMSMPRAVPIALIAVGMGAALGAIYGLRRGTVRYKAALLMAATGGLGSPLGVAMAYRLPADWLSVLFAGIMVWVGYRTFRQSLATSYQADHLEPAKACRISSNTGRFVWTARTALTLGSIGIISGICTGMLGVGGGFIIVPALARYTELRMQSIVPTSLTVIALVSAFTVASFLVRGFAVSPLEASFIGAVVGGMAIGQYFVKHLPTVMLQRGFASVCILVACLLLVRSLM</sequence>
<evidence type="ECO:0000313" key="7">
    <source>
        <dbReference type="Proteomes" id="UP000234328"/>
    </source>
</evidence>
<keyword evidence="7" id="KW-1185">Reference proteome</keyword>
<protein>
    <recommendedName>
        <fullName evidence="5">Probable membrane transporter protein</fullName>
    </recommendedName>
</protein>
<evidence type="ECO:0000256" key="1">
    <source>
        <dbReference type="ARBA" id="ARBA00004141"/>
    </source>
</evidence>
<evidence type="ECO:0000256" key="3">
    <source>
        <dbReference type="ARBA" id="ARBA00022989"/>
    </source>
</evidence>
<dbReference type="OrthoDB" id="7031597at2"/>
<proteinExistence type="inferred from homology"/>